<name>A0A6L6QKQ8_9BURK</name>
<dbReference type="AlphaFoldDB" id="A0A6L6QKQ8"/>
<evidence type="ECO:0000313" key="1">
    <source>
        <dbReference type="EMBL" id="MTW12972.1"/>
    </source>
</evidence>
<organism evidence="1 2">
    <name type="scientific">Massilia eburnea</name>
    <dbReference type="NCBI Taxonomy" id="1776165"/>
    <lineage>
        <taxon>Bacteria</taxon>
        <taxon>Pseudomonadati</taxon>
        <taxon>Pseudomonadota</taxon>
        <taxon>Betaproteobacteria</taxon>
        <taxon>Burkholderiales</taxon>
        <taxon>Oxalobacteraceae</taxon>
        <taxon>Telluria group</taxon>
        <taxon>Massilia</taxon>
    </lineage>
</organism>
<comment type="caution">
    <text evidence="1">The sequence shown here is derived from an EMBL/GenBank/DDBJ whole genome shotgun (WGS) entry which is preliminary data.</text>
</comment>
<reference evidence="1 2" key="1">
    <citation type="submission" date="2019-11" db="EMBL/GenBank/DDBJ databases">
        <title>Type strains purchased from KCTC, JCM and DSMZ.</title>
        <authorList>
            <person name="Lu H."/>
        </authorList>
    </citation>
    <scope>NUCLEOTIDE SEQUENCE [LARGE SCALE GENOMIC DNA]</scope>
    <source>
        <strain evidence="1 2">JCM 31587</strain>
    </source>
</reference>
<dbReference type="InterPro" id="IPR038765">
    <property type="entry name" value="Papain-like_cys_pep_sf"/>
</dbReference>
<evidence type="ECO:0000313" key="2">
    <source>
        <dbReference type="Proteomes" id="UP000472320"/>
    </source>
</evidence>
<dbReference type="SUPFAM" id="SSF54001">
    <property type="entry name" value="Cysteine proteinases"/>
    <property type="match status" value="1"/>
</dbReference>
<sequence>MVNVDEFADELRANAGKISQRQCATYVRKALAAGGANTDAHPAEAKNYGSLLARNGYSIVPIDEPERFIPKKGDIVVFQPAKGGNKAGHIQGYDGKNWVSDFVQTGFWPGPVYRRERPSYVVYRP</sequence>
<dbReference type="OrthoDB" id="5522511at2"/>
<dbReference type="Proteomes" id="UP000472320">
    <property type="component" value="Unassembled WGS sequence"/>
</dbReference>
<keyword evidence="2" id="KW-1185">Reference proteome</keyword>
<dbReference type="EMBL" id="WNKX01000017">
    <property type="protein sequence ID" value="MTW12972.1"/>
    <property type="molecule type" value="Genomic_DNA"/>
</dbReference>
<gene>
    <name evidence="1" type="ORF">GM658_20400</name>
</gene>
<proteinExistence type="predicted"/>
<evidence type="ECO:0008006" key="3">
    <source>
        <dbReference type="Google" id="ProtNLM"/>
    </source>
</evidence>
<accession>A0A6L6QKQ8</accession>
<dbReference type="RefSeq" id="WP_155455897.1">
    <property type="nucleotide sequence ID" value="NZ_WNKX01000017.1"/>
</dbReference>
<protein>
    <recommendedName>
        <fullName evidence="3">CHAP domain-containing protein</fullName>
    </recommendedName>
</protein>
<dbReference type="Gene3D" id="3.90.1720.10">
    <property type="entry name" value="endopeptidase domain like (from Nostoc punctiforme)"/>
    <property type="match status" value="1"/>
</dbReference>